<accession>A0A7W7FJ08</accession>
<evidence type="ECO:0000256" key="1">
    <source>
        <dbReference type="ARBA" id="ARBA00008857"/>
    </source>
</evidence>
<dbReference type="GO" id="GO:0015074">
    <property type="term" value="P:DNA integration"/>
    <property type="evidence" value="ECO:0007669"/>
    <property type="project" value="InterPro"/>
</dbReference>
<keyword evidence="2" id="KW-0238">DNA-binding</keyword>
<dbReference type="EMBL" id="JACHMD010000001">
    <property type="protein sequence ID" value="MBB4666935.1"/>
    <property type="molecule type" value="Genomic_DNA"/>
</dbReference>
<dbReference type="SUPFAM" id="SSF56349">
    <property type="entry name" value="DNA breaking-rejoining enzymes"/>
    <property type="match status" value="1"/>
</dbReference>
<evidence type="ECO:0000256" key="2">
    <source>
        <dbReference type="ARBA" id="ARBA00023125"/>
    </source>
</evidence>
<evidence type="ECO:0000256" key="3">
    <source>
        <dbReference type="ARBA" id="ARBA00023172"/>
    </source>
</evidence>
<dbReference type="RefSeq" id="WP_246367070.1">
    <property type="nucleotide sequence ID" value="NZ_JACHMD010000001.1"/>
</dbReference>
<name>A0A7W7FJ08_9MICO</name>
<dbReference type="GO" id="GO:0006310">
    <property type="term" value="P:DNA recombination"/>
    <property type="evidence" value="ECO:0007669"/>
    <property type="project" value="UniProtKB-KW"/>
</dbReference>
<evidence type="ECO:0000313" key="5">
    <source>
        <dbReference type="EMBL" id="MBB4666935.1"/>
    </source>
</evidence>
<keyword evidence="3" id="KW-0233">DNA recombination</keyword>
<reference evidence="5 6" key="1">
    <citation type="submission" date="2020-08" db="EMBL/GenBank/DDBJ databases">
        <title>Sequencing the genomes of 1000 actinobacteria strains.</title>
        <authorList>
            <person name="Klenk H.-P."/>
        </authorList>
    </citation>
    <scope>NUCLEOTIDE SEQUENCE [LARGE SCALE GENOMIC DNA]</scope>
    <source>
        <strain evidence="5 6">DSM 24947</strain>
    </source>
</reference>
<dbReference type="InterPro" id="IPR050090">
    <property type="entry name" value="Tyrosine_recombinase_XerCD"/>
</dbReference>
<dbReference type="Proteomes" id="UP000573729">
    <property type="component" value="Unassembled WGS sequence"/>
</dbReference>
<dbReference type="InterPro" id="IPR002104">
    <property type="entry name" value="Integrase_catalytic"/>
</dbReference>
<evidence type="ECO:0000259" key="4">
    <source>
        <dbReference type="PROSITE" id="PS51898"/>
    </source>
</evidence>
<protein>
    <submittedName>
        <fullName evidence="5">Site-specific recombinase XerD</fullName>
    </submittedName>
</protein>
<dbReference type="AlphaFoldDB" id="A0A7W7FJ08"/>
<dbReference type="PROSITE" id="PS51898">
    <property type="entry name" value="TYR_RECOMBINASE"/>
    <property type="match status" value="1"/>
</dbReference>
<keyword evidence="6" id="KW-1185">Reference proteome</keyword>
<proteinExistence type="inferred from homology"/>
<dbReference type="InterPro" id="IPR011010">
    <property type="entry name" value="DNA_brk_join_enz"/>
</dbReference>
<dbReference type="GO" id="GO:0003677">
    <property type="term" value="F:DNA binding"/>
    <property type="evidence" value="ECO:0007669"/>
    <property type="project" value="UniProtKB-KW"/>
</dbReference>
<feature type="domain" description="Tyr recombinase" evidence="4">
    <location>
        <begin position="148"/>
        <end position="358"/>
    </location>
</feature>
<dbReference type="InterPro" id="IPR013762">
    <property type="entry name" value="Integrase-like_cat_sf"/>
</dbReference>
<dbReference type="PANTHER" id="PTHR30349">
    <property type="entry name" value="PHAGE INTEGRASE-RELATED"/>
    <property type="match status" value="1"/>
</dbReference>
<comment type="similarity">
    <text evidence="1">Belongs to the 'phage' integrase family.</text>
</comment>
<sequence>MTHDGPSVSTRPVLLGDSNVAFINKPQAMWDAMLDGWVGQQASRGLARSTIDSRRAVLVRFQRFTELYPWEWTPQDLEDFTVDAGSRRRLALSTHRQNHDSIRLFCEYLTDSAYDWVALCEESFDAIPSQICLPWNSVRHRSEYEGQPGRRPLTYDEVERFFEVADSRVARLVSAGRKGALAALRDAQLFKTVYAFGLRRAEVRGLDLADLHFNAQAPQWGHYAALHVRHAKASNGGARRRRTVLLVPEMSWWVAGMQQWVEEARARFAPGELVAMWVTERRTRVSAAYIDTRFQVVRDEAALDSSLTLHSLRHSYVTHLIEHGYADRFVQEQVGHRHASTTSIYTSVSGDFKNRVLADALSRINTLE</sequence>
<comment type="caution">
    <text evidence="5">The sequence shown here is derived from an EMBL/GenBank/DDBJ whole genome shotgun (WGS) entry which is preliminary data.</text>
</comment>
<dbReference type="PANTHER" id="PTHR30349:SF41">
    <property type="entry name" value="INTEGRASE_RECOMBINASE PROTEIN MJ0367-RELATED"/>
    <property type="match status" value="1"/>
</dbReference>
<organism evidence="5 6">
    <name type="scientific">Microbacterium marinum</name>
    <dbReference type="NCBI Taxonomy" id="421115"/>
    <lineage>
        <taxon>Bacteria</taxon>
        <taxon>Bacillati</taxon>
        <taxon>Actinomycetota</taxon>
        <taxon>Actinomycetes</taxon>
        <taxon>Micrococcales</taxon>
        <taxon>Microbacteriaceae</taxon>
        <taxon>Microbacterium</taxon>
    </lineage>
</organism>
<dbReference type="Pfam" id="PF00589">
    <property type="entry name" value="Phage_integrase"/>
    <property type="match status" value="1"/>
</dbReference>
<evidence type="ECO:0000313" key="6">
    <source>
        <dbReference type="Proteomes" id="UP000573729"/>
    </source>
</evidence>
<gene>
    <name evidence="5" type="ORF">BKA24_001644</name>
</gene>
<dbReference type="Gene3D" id="1.10.443.10">
    <property type="entry name" value="Intergrase catalytic core"/>
    <property type="match status" value="1"/>
</dbReference>